<organism evidence="5 6">
    <name type="scientific">Vibrio ishigakensis</name>
    <dbReference type="NCBI Taxonomy" id="1481914"/>
    <lineage>
        <taxon>Bacteria</taxon>
        <taxon>Pseudomonadati</taxon>
        <taxon>Pseudomonadota</taxon>
        <taxon>Gammaproteobacteria</taxon>
        <taxon>Vibrionales</taxon>
        <taxon>Vibrionaceae</taxon>
        <taxon>Vibrio</taxon>
    </lineage>
</organism>
<evidence type="ECO:0000259" key="4">
    <source>
        <dbReference type="PROSITE" id="PS50887"/>
    </source>
</evidence>
<dbReference type="InterPro" id="IPR043128">
    <property type="entry name" value="Rev_trsase/Diguanyl_cyclase"/>
</dbReference>
<evidence type="ECO:0000256" key="1">
    <source>
        <dbReference type="ARBA" id="ARBA00001946"/>
    </source>
</evidence>
<comment type="cofactor">
    <cofactor evidence="1">
        <name>Mg(2+)</name>
        <dbReference type="ChEBI" id="CHEBI:18420"/>
    </cofactor>
</comment>
<feature type="domain" description="EAL" evidence="3">
    <location>
        <begin position="265"/>
        <end position="518"/>
    </location>
</feature>
<dbReference type="Pfam" id="PF00990">
    <property type="entry name" value="GGDEF"/>
    <property type="match status" value="1"/>
</dbReference>
<dbReference type="SMART" id="SM00052">
    <property type="entry name" value="EAL"/>
    <property type="match status" value="1"/>
</dbReference>
<evidence type="ECO:0000313" key="5">
    <source>
        <dbReference type="EMBL" id="GAM55700.1"/>
    </source>
</evidence>
<dbReference type="CDD" id="cd01949">
    <property type="entry name" value="GGDEF"/>
    <property type="match status" value="1"/>
</dbReference>
<comment type="caution">
    <text evidence="5">The sequence shown here is derived from an EMBL/GenBank/DDBJ whole genome shotgun (WGS) entry which is preliminary data.</text>
</comment>
<reference evidence="5 6" key="2">
    <citation type="submission" date="2015-01" db="EMBL/GenBank/DDBJ databases">
        <authorList>
            <consortium name="NBRP consortium"/>
            <person name="Sawabe T."/>
            <person name="Meirelles P."/>
            <person name="Feng G."/>
            <person name="Sayaka M."/>
            <person name="Hattori M."/>
            <person name="Ohkuma M."/>
        </authorList>
    </citation>
    <scope>NUCLEOTIDE SEQUENCE [LARGE SCALE GENOMIC DNA]</scope>
    <source>
        <strain evidence="6">JCM 19231</strain>
    </source>
</reference>
<evidence type="ECO:0000256" key="2">
    <source>
        <dbReference type="SAM" id="Phobius"/>
    </source>
</evidence>
<dbReference type="EMBL" id="BBRZ01000017">
    <property type="protein sequence ID" value="GAM55700.1"/>
    <property type="molecule type" value="Genomic_DNA"/>
</dbReference>
<dbReference type="GO" id="GO:0003824">
    <property type="term" value="F:catalytic activity"/>
    <property type="evidence" value="ECO:0007669"/>
    <property type="project" value="UniProtKB-ARBA"/>
</dbReference>
<reference evidence="5 6" key="1">
    <citation type="submission" date="2015-01" db="EMBL/GenBank/DDBJ databases">
        <title>Vibrio sp. C1 JCM 19231 whole genome shotgun sequence.</title>
        <authorList>
            <person name="Sawabe T."/>
            <person name="Meirelles P."/>
            <person name="Feng G."/>
            <person name="Sayaka M."/>
            <person name="Hattori M."/>
            <person name="Ohkuma M."/>
        </authorList>
    </citation>
    <scope>NUCLEOTIDE SEQUENCE [LARGE SCALE GENOMIC DNA]</scope>
    <source>
        <strain evidence="6">JCM 19231</strain>
    </source>
</reference>
<keyword evidence="2" id="KW-0812">Transmembrane</keyword>
<keyword evidence="2" id="KW-0472">Membrane</keyword>
<dbReference type="SMART" id="SM00267">
    <property type="entry name" value="GGDEF"/>
    <property type="match status" value="1"/>
</dbReference>
<dbReference type="CDD" id="cd01948">
    <property type="entry name" value="EAL"/>
    <property type="match status" value="1"/>
</dbReference>
<keyword evidence="6" id="KW-1185">Reference proteome</keyword>
<evidence type="ECO:0000259" key="3">
    <source>
        <dbReference type="PROSITE" id="PS50883"/>
    </source>
</evidence>
<dbReference type="Proteomes" id="UP000031671">
    <property type="component" value="Unassembled WGS sequence"/>
</dbReference>
<protein>
    <submittedName>
        <fullName evidence="5">Diguanylate cyclase</fullName>
    </submittedName>
</protein>
<accession>A0A0B8NLY5</accession>
<dbReference type="InterPro" id="IPR052155">
    <property type="entry name" value="Biofilm_reg_signaling"/>
</dbReference>
<proteinExistence type="predicted"/>
<dbReference type="PANTHER" id="PTHR44757:SF2">
    <property type="entry name" value="BIOFILM ARCHITECTURE MAINTENANCE PROTEIN MBAA"/>
    <property type="match status" value="1"/>
</dbReference>
<feature type="domain" description="GGDEF" evidence="4">
    <location>
        <begin position="123"/>
        <end position="256"/>
    </location>
</feature>
<dbReference type="InterPro" id="IPR001633">
    <property type="entry name" value="EAL_dom"/>
</dbReference>
<dbReference type="InterPro" id="IPR000160">
    <property type="entry name" value="GGDEF_dom"/>
</dbReference>
<dbReference type="FunFam" id="3.30.70.270:FF:000001">
    <property type="entry name" value="Diguanylate cyclase domain protein"/>
    <property type="match status" value="1"/>
</dbReference>
<feature type="transmembrane region" description="Helical" evidence="2">
    <location>
        <begin position="20"/>
        <end position="45"/>
    </location>
</feature>
<dbReference type="NCBIfam" id="TIGR00254">
    <property type="entry name" value="GGDEF"/>
    <property type="match status" value="1"/>
</dbReference>
<dbReference type="PROSITE" id="PS50883">
    <property type="entry name" value="EAL"/>
    <property type="match status" value="1"/>
</dbReference>
<evidence type="ECO:0000313" key="6">
    <source>
        <dbReference type="Proteomes" id="UP000031671"/>
    </source>
</evidence>
<dbReference type="SUPFAM" id="SSF55073">
    <property type="entry name" value="Nucleotide cyclase"/>
    <property type="match status" value="1"/>
</dbReference>
<sequence length="530" mass="59700">MKGTPFYLHAWFQPVSEQQIITSTWFTAALSFLAVPVVLGLYYALRINNTNLILTTKFDQTSKQKVELSKQNARLKTEIDRRRTSEEELAYQATHDALTGLTNRKAGDEKLRSAIYAAERKQESVLVLFIDLDNFKQINDTLGHLAGDQLLKQTAERLKSAVRKTDVVARIGGDEFLMVIPNLQSQGCAKLIASNLMRTFEAPFFLDQTEFFVSTSIGMAIYPQDGETAEDLLAHADTAMYQVKEDGRNGFSFYDSSMNQDVQRNIDIDARLRHATSKKLFEVYYQPIVDLKTCQIIGAEALLRWNDEKLGIVSPAEFIPIAEKNGLINTIGKFALNTACHQIAEWQGIRPISVAVNFSSVQFRQSEKLLGIIRSALDKSKLPASQLDVEITESLLIHHNDETVALLNRIKELGVQLSIDDFGTGYSALSYLQKFPFSKLKIDRSFLQDMESTPSSQELVNAIIAMAKALNLRVVAEGVETDWDREYLQSHKCEYAQGFYFSKPLPAAEFEALLIEQVAELQPYPINLRS</sequence>
<dbReference type="SUPFAM" id="SSF141868">
    <property type="entry name" value="EAL domain-like"/>
    <property type="match status" value="1"/>
</dbReference>
<gene>
    <name evidence="5" type="ORF">JCM19231_764</name>
</gene>
<dbReference type="InterPro" id="IPR035919">
    <property type="entry name" value="EAL_sf"/>
</dbReference>
<keyword evidence="2" id="KW-1133">Transmembrane helix</keyword>
<dbReference type="AlphaFoldDB" id="A0A0B8NLY5"/>
<dbReference type="Pfam" id="PF00563">
    <property type="entry name" value="EAL"/>
    <property type="match status" value="1"/>
</dbReference>
<dbReference type="Gene3D" id="3.30.70.270">
    <property type="match status" value="1"/>
</dbReference>
<dbReference type="Gene3D" id="3.20.20.450">
    <property type="entry name" value="EAL domain"/>
    <property type="match status" value="1"/>
</dbReference>
<name>A0A0B8NLY5_9VIBR</name>
<dbReference type="PANTHER" id="PTHR44757">
    <property type="entry name" value="DIGUANYLATE CYCLASE DGCP"/>
    <property type="match status" value="1"/>
</dbReference>
<dbReference type="InterPro" id="IPR029787">
    <property type="entry name" value="Nucleotide_cyclase"/>
</dbReference>
<dbReference type="PROSITE" id="PS50887">
    <property type="entry name" value="GGDEF"/>
    <property type="match status" value="1"/>
</dbReference>